<dbReference type="KEGG" id="cat:CA2559_09413"/>
<dbReference type="EMBL" id="CP002046">
    <property type="protein sequence ID" value="EAP86241.1"/>
    <property type="molecule type" value="Genomic_DNA"/>
</dbReference>
<dbReference type="Proteomes" id="UP000002297">
    <property type="component" value="Chromosome"/>
</dbReference>
<evidence type="ECO:0000256" key="3">
    <source>
        <dbReference type="RuleBase" id="RU363015"/>
    </source>
</evidence>
<proteinExistence type="inferred from homology"/>
<comment type="similarity">
    <text evidence="2 3">Belongs to the LOG family.</text>
</comment>
<dbReference type="SUPFAM" id="SSF102405">
    <property type="entry name" value="MCP/YpsA-like"/>
    <property type="match status" value="1"/>
</dbReference>
<evidence type="ECO:0000313" key="4">
    <source>
        <dbReference type="EMBL" id="EAP86241.1"/>
    </source>
</evidence>
<keyword evidence="5" id="KW-1185">Reference proteome</keyword>
<dbReference type="GO" id="GO:0005829">
    <property type="term" value="C:cytosol"/>
    <property type="evidence" value="ECO:0007669"/>
    <property type="project" value="TreeGrafter"/>
</dbReference>
<dbReference type="STRING" id="216432.CA2559_09413"/>
<organism evidence="4 5">
    <name type="scientific">Croceibacter atlanticus (strain ATCC BAA-628 / JCM 21780 / CIP 108009 / IAM 15332 / KCTC 12090 / HTCC2559)</name>
    <dbReference type="NCBI Taxonomy" id="216432"/>
    <lineage>
        <taxon>Bacteria</taxon>
        <taxon>Pseudomonadati</taxon>
        <taxon>Bacteroidota</taxon>
        <taxon>Flavobacteriia</taxon>
        <taxon>Flavobacteriales</taxon>
        <taxon>Flavobacteriaceae</taxon>
        <taxon>Croceibacter</taxon>
    </lineage>
</organism>
<protein>
    <recommendedName>
        <fullName evidence="3">Cytokinin riboside 5'-monophosphate phosphoribohydrolase</fullName>
        <ecNumber evidence="3">3.2.2.n1</ecNumber>
    </recommendedName>
</protein>
<dbReference type="GeneID" id="89453627"/>
<evidence type="ECO:0000256" key="1">
    <source>
        <dbReference type="ARBA" id="ARBA00000274"/>
    </source>
</evidence>
<dbReference type="NCBIfam" id="TIGR00730">
    <property type="entry name" value="Rossman fold protein, TIGR00730 family"/>
    <property type="match status" value="1"/>
</dbReference>
<comment type="catalytic activity">
    <reaction evidence="1">
        <text>AMP + H2O = D-ribose 5-phosphate + adenine</text>
        <dbReference type="Rhea" id="RHEA:20129"/>
        <dbReference type="ChEBI" id="CHEBI:15377"/>
        <dbReference type="ChEBI" id="CHEBI:16708"/>
        <dbReference type="ChEBI" id="CHEBI:78346"/>
        <dbReference type="ChEBI" id="CHEBI:456215"/>
        <dbReference type="EC" id="3.2.2.4"/>
    </reaction>
</comment>
<dbReference type="Pfam" id="PF03641">
    <property type="entry name" value="Lysine_decarbox"/>
    <property type="match status" value="1"/>
</dbReference>
<dbReference type="AlphaFoldDB" id="A3U8V5"/>
<dbReference type="OrthoDB" id="9801098at2"/>
<gene>
    <name evidence="4" type="ordered locus">CA2559_09413</name>
</gene>
<dbReference type="Gene3D" id="3.40.50.450">
    <property type="match status" value="1"/>
</dbReference>
<keyword evidence="3" id="KW-0378">Hydrolase</keyword>
<keyword evidence="3" id="KW-0203">Cytokinin biosynthesis</keyword>
<dbReference type="EC" id="3.2.2.n1" evidence="3"/>
<dbReference type="RefSeq" id="WP_013187626.1">
    <property type="nucleotide sequence ID" value="NC_014230.1"/>
</dbReference>
<reference evidence="4 5" key="1">
    <citation type="journal article" date="2010" name="J. Bacteriol.">
        <title>The complete genome sequence of Croceibacter atlanticus HTCC2559T.</title>
        <authorList>
            <person name="Oh H.M."/>
            <person name="Kang I."/>
            <person name="Ferriera S."/>
            <person name="Giovannoni S.J."/>
            <person name="Cho J.C."/>
        </authorList>
    </citation>
    <scope>NUCLEOTIDE SEQUENCE [LARGE SCALE GENOMIC DNA]</scope>
    <source>
        <strain evidence="5">ATCC BAA-628 / HTCC2559 / KCTC 12090</strain>
    </source>
</reference>
<dbReference type="InterPro" id="IPR031100">
    <property type="entry name" value="LOG_fam"/>
</dbReference>
<evidence type="ECO:0000256" key="2">
    <source>
        <dbReference type="ARBA" id="ARBA00006763"/>
    </source>
</evidence>
<dbReference type="eggNOG" id="COG1611">
    <property type="taxonomic scope" value="Bacteria"/>
</dbReference>
<accession>A3U8V5</accession>
<dbReference type="GO" id="GO:0009691">
    <property type="term" value="P:cytokinin biosynthetic process"/>
    <property type="evidence" value="ECO:0007669"/>
    <property type="project" value="UniProtKB-UniRule"/>
</dbReference>
<dbReference type="InterPro" id="IPR005269">
    <property type="entry name" value="LOG"/>
</dbReference>
<dbReference type="PANTHER" id="PTHR31223">
    <property type="entry name" value="LOG FAMILY PROTEIN YJL055W"/>
    <property type="match status" value="1"/>
</dbReference>
<name>A3U8V5_CROAH</name>
<dbReference type="HOGENOM" id="CLU_058336_4_2_10"/>
<dbReference type="PANTHER" id="PTHR31223:SF70">
    <property type="entry name" value="LOG FAMILY PROTEIN YJL055W"/>
    <property type="match status" value="1"/>
</dbReference>
<evidence type="ECO:0000313" key="5">
    <source>
        <dbReference type="Proteomes" id="UP000002297"/>
    </source>
</evidence>
<dbReference type="GO" id="GO:0008714">
    <property type="term" value="F:AMP nucleosidase activity"/>
    <property type="evidence" value="ECO:0007669"/>
    <property type="project" value="UniProtKB-EC"/>
</dbReference>
<sequence length="196" mass="21661">MSKLTAIAVFCGSSPSNDDAIFRAAYGVGKHLATHKLDIVFGGSKLGLMGQVAQGALDAGGNVIGVIPEFLRTKEVVHNHLTELIITDSMQERKLKMHELSDGIITLPGGFGTFEELFEMLTWAQLGLHKKPIGILNTNGYYDDLLVMLKTMVNKELLTKENYELLLVDSDLDQLIKKMESFTPLPVPEWMNKDQA</sequence>